<organism evidence="7 8">
    <name type="scientific">Haladaptatus litoreus</name>
    <dbReference type="NCBI Taxonomy" id="553468"/>
    <lineage>
        <taxon>Archaea</taxon>
        <taxon>Methanobacteriati</taxon>
        <taxon>Methanobacteriota</taxon>
        <taxon>Stenosarchaea group</taxon>
        <taxon>Halobacteria</taxon>
        <taxon>Halobacteriales</taxon>
        <taxon>Haladaptataceae</taxon>
        <taxon>Haladaptatus</taxon>
    </lineage>
</organism>
<feature type="transmembrane region" description="Helical" evidence="6">
    <location>
        <begin position="282"/>
        <end position="300"/>
    </location>
</feature>
<dbReference type="Proteomes" id="UP000186914">
    <property type="component" value="Unassembled WGS sequence"/>
</dbReference>
<dbReference type="InterPro" id="IPR002809">
    <property type="entry name" value="EMC3/TMCO1"/>
</dbReference>
<reference evidence="8" key="1">
    <citation type="submission" date="2017-01" db="EMBL/GenBank/DDBJ databases">
        <authorList>
            <person name="Varghese N."/>
            <person name="Submissions S."/>
        </authorList>
    </citation>
    <scope>NUCLEOTIDE SEQUENCE [LARGE SCALE GENOMIC DNA]</scope>
    <source>
        <strain evidence="8">CGMCC 1.7737</strain>
    </source>
</reference>
<name>A0A1N6ZKS9_9EURY</name>
<feature type="transmembrane region" description="Helical" evidence="6">
    <location>
        <begin position="232"/>
        <end position="249"/>
    </location>
</feature>
<evidence type="ECO:0000256" key="2">
    <source>
        <dbReference type="ARBA" id="ARBA00022692"/>
    </source>
</evidence>
<dbReference type="Pfam" id="PF01956">
    <property type="entry name" value="EMC3_TMCO1"/>
    <property type="match status" value="1"/>
</dbReference>
<proteinExistence type="predicted"/>
<comment type="subcellular location">
    <subcellularLocation>
        <location evidence="1">Membrane</location>
        <topology evidence="1">Multi-pass membrane protein</topology>
    </subcellularLocation>
</comment>
<evidence type="ECO:0000256" key="6">
    <source>
        <dbReference type="SAM" id="Phobius"/>
    </source>
</evidence>
<evidence type="ECO:0000313" key="7">
    <source>
        <dbReference type="EMBL" id="SIR27384.1"/>
    </source>
</evidence>
<dbReference type="AlphaFoldDB" id="A0A1N6ZKS9"/>
<accession>A0A1N6ZKS9</accession>
<keyword evidence="3 6" id="KW-1133">Transmembrane helix</keyword>
<evidence type="ECO:0000256" key="1">
    <source>
        <dbReference type="ARBA" id="ARBA00004141"/>
    </source>
</evidence>
<dbReference type="PANTHER" id="PTHR42198:SF1">
    <property type="entry name" value="INTEGRAL MEMBRANE PROTEIN"/>
    <property type="match status" value="1"/>
</dbReference>
<dbReference type="InterPro" id="IPR038978">
    <property type="entry name" value="MJ0935"/>
</dbReference>
<keyword evidence="5" id="KW-0175">Coiled coil</keyword>
<evidence type="ECO:0000256" key="5">
    <source>
        <dbReference type="SAM" id="Coils"/>
    </source>
</evidence>
<dbReference type="PANTHER" id="PTHR42198">
    <property type="entry name" value="INTEGRAL MEMBRANE PROTEIN"/>
    <property type="match status" value="1"/>
</dbReference>
<dbReference type="EMBL" id="FTNO01000001">
    <property type="protein sequence ID" value="SIR27384.1"/>
    <property type="molecule type" value="Genomic_DNA"/>
</dbReference>
<dbReference type="GO" id="GO:0016020">
    <property type="term" value="C:membrane"/>
    <property type="evidence" value="ECO:0007669"/>
    <property type="project" value="UniProtKB-SubCell"/>
</dbReference>
<sequence>MANVKSDVMARTAQKVESLIAEDSAMADALSVVYERTDEGSDEVEWGDVSDDITSGQWGRMIEKGILVDGIHGFELANPDAVESALDGSTGSTAATASSPDVDDVEGTTWSKWDKLAAVASIGLFAGYSIKSVRGVVGGAVDVFIGPIESAVPFYVVIMILAMLTGLYSTLLQDNLMDMDKMGAYQQRMKDIQKRQKEAREKGDEQEMERIREEQMEAMGDQMGMFKEQFRPMVWTMFLTIPVFLWMYWRIGTDTGAVVPQQIIIPMAGGPIPWQEGILGPMQAWIIWYFLCSMAFTQLIRKALNIQTTPT</sequence>
<evidence type="ECO:0000256" key="4">
    <source>
        <dbReference type="ARBA" id="ARBA00023136"/>
    </source>
</evidence>
<feature type="transmembrane region" description="Helical" evidence="6">
    <location>
        <begin position="152"/>
        <end position="172"/>
    </location>
</feature>
<feature type="coiled-coil region" evidence="5">
    <location>
        <begin position="182"/>
        <end position="214"/>
    </location>
</feature>
<keyword evidence="4 6" id="KW-0472">Membrane</keyword>
<dbReference type="SMART" id="SM01415">
    <property type="entry name" value="DUF106"/>
    <property type="match status" value="1"/>
</dbReference>
<evidence type="ECO:0000313" key="8">
    <source>
        <dbReference type="Proteomes" id="UP000186914"/>
    </source>
</evidence>
<keyword evidence="8" id="KW-1185">Reference proteome</keyword>
<keyword evidence="2 6" id="KW-0812">Transmembrane</keyword>
<protein>
    <submittedName>
        <fullName evidence="7">Uncharacterized membrane protein, DUF106 family</fullName>
    </submittedName>
</protein>
<evidence type="ECO:0000256" key="3">
    <source>
        <dbReference type="ARBA" id="ARBA00022989"/>
    </source>
</evidence>
<gene>
    <name evidence="7" type="ORF">SAMN05421858_2069</name>
</gene>